<name>A0A327ZA63_9ACTN</name>
<reference evidence="1 2" key="1">
    <citation type="submission" date="2018-06" db="EMBL/GenBank/DDBJ databases">
        <title>Genomic Encyclopedia of Type Strains, Phase III (KMG-III): the genomes of soil and plant-associated and newly described type strains.</title>
        <authorList>
            <person name="Whitman W."/>
        </authorList>
    </citation>
    <scope>NUCLEOTIDE SEQUENCE [LARGE SCALE GENOMIC DNA]</scope>
    <source>
        <strain evidence="1 2">CGMCC 4.7090</strain>
    </source>
</reference>
<dbReference type="AlphaFoldDB" id="A0A327ZA63"/>
<protein>
    <recommendedName>
        <fullName evidence="3">DUF4034 domain-containing protein</fullName>
    </recommendedName>
</protein>
<dbReference type="Proteomes" id="UP000249341">
    <property type="component" value="Unassembled WGS sequence"/>
</dbReference>
<dbReference type="OrthoDB" id="7171245at2"/>
<comment type="caution">
    <text evidence="1">The sequence shown here is derived from an EMBL/GenBank/DDBJ whole genome shotgun (WGS) entry which is preliminary data.</text>
</comment>
<organism evidence="1 2">
    <name type="scientific">Actinoplanes lutulentus</name>
    <dbReference type="NCBI Taxonomy" id="1287878"/>
    <lineage>
        <taxon>Bacteria</taxon>
        <taxon>Bacillati</taxon>
        <taxon>Actinomycetota</taxon>
        <taxon>Actinomycetes</taxon>
        <taxon>Micromonosporales</taxon>
        <taxon>Micromonosporaceae</taxon>
        <taxon>Actinoplanes</taxon>
    </lineage>
</organism>
<gene>
    <name evidence="1" type="ORF">B0I29_10957</name>
</gene>
<evidence type="ECO:0000313" key="1">
    <source>
        <dbReference type="EMBL" id="RAK35584.1"/>
    </source>
</evidence>
<sequence>MVPPHDVVLDLATAYPDIAVVRAALARRDWQACRRVLDAAAPDSRTGLIRAGADEDGLDDFLRDILRRDPSDGAASAMLGTRLIGIGWKVRTSAQAKDVSAEQFKVFHEWLGHAEEVLIEGAARNPRDPAIWTVRLTSALGLSLGLAEARRRYDRMAAADPHHLPGQRSLLQQLCPKWGGSWEELHTFARDAMRAVPTGTAHGILVAEAHTEHMISIWLAGGDDAALRDYLRAPAVRAELFEAAQRSIGDPAFRHTYGWLEAASTFAFLFWKMQEKSAAAWALRLLGDLGTAYPWNIHKSVPDVIRAARTWASGEP</sequence>
<dbReference type="RefSeq" id="WP_111650610.1">
    <property type="nucleotide sequence ID" value="NZ_JACHWI010000006.1"/>
</dbReference>
<accession>A0A327ZA63</accession>
<evidence type="ECO:0008006" key="3">
    <source>
        <dbReference type="Google" id="ProtNLM"/>
    </source>
</evidence>
<keyword evidence="2" id="KW-1185">Reference proteome</keyword>
<dbReference type="EMBL" id="QLMJ01000009">
    <property type="protein sequence ID" value="RAK35584.1"/>
    <property type="molecule type" value="Genomic_DNA"/>
</dbReference>
<proteinExistence type="predicted"/>
<evidence type="ECO:0000313" key="2">
    <source>
        <dbReference type="Proteomes" id="UP000249341"/>
    </source>
</evidence>